<protein>
    <recommendedName>
        <fullName evidence="16">General negative regulator of transcription subunit 1</fullName>
    </recommendedName>
</protein>
<dbReference type="GO" id="GO:0001671">
    <property type="term" value="F:ATPase activator activity"/>
    <property type="evidence" value="ECO:0007669"/>
    <property type="project" value="EnsemblFungi"/>
</dbReference>
<dbReference type="InterPro" id="IPR032191">
    <property type="entry name" value="CNOT1_CAF1_bind"/>
</dbReference>
<dbReference type="GO" id="GO:0010607">
    <property type="term" value="P:negative regulation of cytoplasmic mRNA processing body assembly"/>
    <property type="evidence" value="ECO:0007669"/>
    <property type="project" value="EnsemblFungi"/>
</dbReference>
<dbReference type="GeneID" id="34527793"/>
<comment type="subcellular location">
    <subcellularLocation>
        <location evidence="1">Nucleus</location>
    </subcellularLocation>
</comment>
<reference evidence="14 15" key="1">
    <citation type="journal article" date="2011" name="Proc. Natl. Acad. Sci. U.S.A.">
        <title>Evolutionary erosion of yeast sex chromosomes by mating-type switching accidents.</title>
        <authorList>
            <person name="Gordon J.L."/>
            <person name="Armisen D."/>
            <person name="Proux-Wera E."/>
            <person name="Oheigeartaigh S.S."/>
            <person name="Byrne K.P."/>
            <person name="Wolfe K.H."/>
        </authorList>
    </citation>
    <scope>NUCLEOTIDE SEQUENCE [LARGE SCALE GENOMIC DNA]</scope>
    <source>
        <strain evidence="15">ATCC MYA-139 / BCRC 22969 / CBS 8797 / CCRC 22969 / KCTC 17520 / NBRC 10181 / NCYC 3082</strain>
    </source>
</reference>
<dbReference type="Pfam" id="PF16415">
    <property type="entry name" value="CNOT1_CAF1_bind"/>
    <property type="match status" value="1"/>
</dbReference>
<dbReference type="PANTHER" id="PTHR13162">
    <property type="entry name" value="CCR4-NOT TRANSCRIPTION COMPLEX"/>
    <property type="match status" value="1"/>
</dbReference>
<dbReference type="InterPro" id="IPR032194">
    <property type="entry name" value="CNOT1_HEAT"/>
</dbReference>
<dbReference type="GO" id="GO:0000749">
    <property type="term" value="P:response to pheromone triggering conjugation with cellular fusion"/>
    <property type="evidence" value="ECO:0007669"/>
    <property type="project" value="EnsemblFungi"/>
</dbReference>
<dbReference type="Gene3D" id="1.25.40.840">
    <property type="entry name" value="CCR4-NOT transcription complex subunit 1 TTP binding domain"/>
    <property type="match status" value="1"/>
</dbReference>
<dbReference type="GO" id="GO:0017148">
    <property type="term" value="P:negative regulation of translation"/>
    <property type="evidence" value="ECO:0007669"/>
    <property type="project" value="InterPro"/>
</dbReference>
<dbReference type="GO" id="GO:0006368">
    <property type="term" value="P:transcription elongation by RNA polymerase II"/>
    <property type="evidence" value="ECO:0007669"/>
    <property type="project" value="EnsemblFungi"/>
</dbReference>
<evidence type="ECO:0000259" key="8">
    <source>
        <dbReference type="Pfam" id="PF12842"/>
    </source>
</evidence>
<keyword evidence="5" id="KW-0539">Nucleus</keyword>
<name>J7RB04_HUIN7</name>
<accession>J7RB04</accession>
<dbReference type="EMBL" id="HE978322">
    <property type="protein sequence ID" value="CCK72050.1"/>
    <property type="molecule type" value="Genomic_DNA"/>
</dbReference>
<keyword evidence="2" id="KW-0678">Repressor</keyword>
<evidence type="ECO:0000259" key="12">
    <source>
        <dbReference type="Pfam" id="PF16419"/>
    </source>
</evidence>
<evidence type="ECO:0000256" key="4">
    <source>
        <dbReference type="ARBA" id="ARBA00023163"/>
    </source>
</evidence>
<dbReference type="InterPro" id="IPR055454">
    <property type="entry name" value="CNOT1-like_NOT1_connector"/>
</dbReference>
<evidence type="ECO:0000259" key="11">
    <source>
        <dbReference type="Pfam" id="PF16418"/>
    </source>
</evidence>
<dbReference type="GO" id="GO:0060090">
    <property type="term" value="F:molecular adaptor activity"/>
    <property type="evidence" value="ECO:0007669"/>
    <property type="project" value="TreeGrafter"/>
</dbReference>
<organism evidence="14 15">
    <name type="scientific">Huiozyma naganishii (strain ATCC MYA-139 / BCRC 22969 / CBS 8797 / KCTC 17520 / NBRC 10181 / NCYC 3082 / Yp74L-3)</name>
    <name type="common">Yeast</name>
    <name type="synonym">Kazachstania naganishii</name>
    <dbReference type="NCBI Taxonomy" id="1071383"/>
    <lineage>
        <taxon>Eukaryota</taxon>
        <taxon>Fungi</taxon>
        <taxon>Dikarya</taxon>
        <taxon>Ascomycota</taxon>
        <taxon>Saccharomycotina</taxon>
        <taxon>Saccharomycetes</taxon>
        <taxon>Saccharomycetales</taxon>
        <taxon>Saccharomycetaceae</taxon>
        <taxon>Huiozyma</taxon>
    </lineage>
</organism>
<dbReference type="InterPro" id="IPR040398">
    <property type="entry name" value="Not1"/>
</dbReference>
<dbReference type="InterPro" id="IPR007196">
    <property type="entry name" value="CCR4-Not_Not1_C"/>
</dbReference>
<dbReference type="Pfam" id="PF16418">
    <property type="entry name" value="CNOT1_HEAT"/>
    <property type="match status" value="1"/>
</dbReference>
<dbReference type="Pfam" id="PF25097">
    <property type="entry name" value="ARM_Cnot1"/>
    <property type="match status" value="1"/>
</dbReference>
<evidence type="ECO:0000313" key="15">
    <source>
        <dbReference type="Proteomes" id="UP000006310"/>
    </source>
</evidence>
<evidence type="ECO:0000259" key="9">
    <source>
        <dbReference type="Pfam" id="PF16415"/>
    </source>
</evidence>
<evidence type="ECO:0008006" key="16">
    <source>
        <dbReference type="Google" id="ProtNLM"/>
    </source>
</evidence>
<dbReference type="Gene3D" id="1.25.40.790">
    <property type="match status" value="1"/>
</dbReference>
<dbReference type="PANTHER" id="PTHR13162:SF8">
    <property type="entry name" value="CCR4-NOT TRANSCRIPTION COMPLEX SUBUNIT 1"/>
    <property type="match status" value="1"/>
</dbReference>
<dbReference type="KEGG" id="kng:KNAG_0I02650"/>
<dbReference type="InterPro" id="IPR032195">
    <property type="entry name" value="CNOT1_HEAT_N"/>
</dbReference>
<evidence type="ECO:0000256" key="6">
    <source>
        <dbReference type="SAM" id="MobiDB-lite"/>
    </source>
</evidence>
<dbReference type="InterPro" id="IPR032193">
    <property type="entry name" value="CNOT1_TTP_bind"/>
</dbReference>
<evidence type="ECO:0000259" key="10">
    <source>
        <dbReference type="Pfam" id="PF16417"/>
    </source>
</evidence>
<dbReference type="eggNOG" id="KOG1831">
    <property type="taxonomic scope" value="Eukaryota"/>
</dbReference>
<dbReference type="GO" id="GO:0032968">
    <property type="term" value="P:positive regulation of transcription elongation by RNA polymerase II"/>
    <property type="evidence" value="ECO:0007669"/>
    <property type="project" value="EnsemblFungi"/>
</dbReference>
<keyword evidence="3" id="KW-0805">Transcription regulation</keyword>
<feature type="domain" description="CCR4-NOT transcription complex subunit 1-like NOT1 connector" evidence="13">
    <location>
        <begin position="1368"/>
        <end position="1524"/>
    </location>
</feature>
<feature type="domain" description="CCR4-NOT transcription complex subunit 1 CAF1-binding" evidence="9">
    <location>
        <begin position="780"/>
        <end position="997"/>
    </location>
</feature>
<evidence type="ECO:0000256" key="5">
    <source>
        <dbReference type="ARBA" id="ARBA00023242"/>
    </source>
</evidence>
<dbReference type="HOGENOM" id="CLU_000286_3_1_1"/>
<feature type="region of interest" description="Disordered" evidence="6">
    <location>
        <begin position="2070"/>
        <end position="2091"/>
    </location>
</feature>
<feature type="domain" description="CCR4-NOT transcription complex subunit 1 HEAT repeat" evidence="11">
    <location>
        <begin position="402"/>
        <end position="544"/>
    </location>
</feature>
<dbReference type="RefSeq" id="XP_022466295.1">
    <property type="nucleotide sequence ID" value="XM_022609950.1"/>
</dbReference>
<dbReference type="Pfam" id="PF16419">
    <property type="entry name" value="CNOT1_HEAT_N"/>
    <property type="match status" value="1"/>
</dbReference>
<keyword evidence="15" id="KW-1185">Reference proteome</keyword>
<dbReference type="Pfam" id="PF04054">
    <property type="entry name" value="Not1"/>
    <property type="match status" value="1"/>
</dbReference>
<feature type="domain" description="CCR4-NOT transcription complex subunit 1 TTP binding" evidence="10">
    <location>
        <begin position="588"/>
        <end position="745"/>
    </location>
</feature>
<feature type="domain" description="CCR4-NOT transcription complex subunit 1 HEAT repeat 1" evidence="12">
    <location>
        <begin position="165"/>
        <end position="388"/>
    </location>
</feature>
<reference evidence="15" key="2">
    <citation type="submission" date="2012-08" db="EMBL/GenBank/DDBJ databases">
        <title>Genome sequence of Kazachstania naganishii.</title>
        <authorList>
            <person name="Gordon J.L."/>
            <person name="Armisen D."/>
            <person name="Proux-Wera E."/>
            <person name="OhEigeartaigh S.S."/>
            <person name="Byrne K.P."/>
            <person name="Wolfe K.H."/>
        </authorList>
    </citation>
    <scope>NUCLEOTIDE SEQUENCE [LARGE SCALE GENOMIC DNA]</scope>
    <source>
        <strain evidence="15">ATCC MYA-139 / BCRC 22969 / CBS 8797 / CCRC 22969 / KCTC 17520 / NBRC 10181 / NCYC 3082</strain>
    </source>
</reference>
<gene>
    <name evidence="14" type="primary">KNAG0I02650</name>
    <name evidence="14" type="ordered locus">KNAG_0I02650</name>
</gene>
<dbReference type="OrthoDB" id="1933107at2759"/>
<dbReference type="OMA" id="VECHYQL"/>
<dbReference type="InterPro" id="IPR038535">
    <property type="entry name" value="CNOT1_TTP_bind_sf"/>
</dbReference>
<dbReference type="CDD" id="cd20710">
    <property type="entry name" value="NOT1_connector"/>
    <property type="match status" value="1"/>
</dbReference>
<evidence type="ECO:0000256" key="1">
    <source>
        <dbReference type="ARBA" id="ARBA00004123"/>
    </source>
</evidence>
<dbReference type="InterPro" id="IPR024557">
    <property type="entry name" value="CNOT1_dom_4"/>
</dbReference>
<evidence type="ECO:0000259" key="13">
    <source>
        <dbReference type="Pfam" id="PF25097"/>
    </source>
</evidence>
<dbReference type="GO" id="GO:0007124">
    <property type="term" value="P:pseudohyphal growth"/>
    <property type="evidence" value="ECO:0007669"/>
    <property type="project" value="EnsemblFungi"/>
</dbReference>
<evidence type="ECO:0000256" key="3">
    <source>
        <dbReference type="ARBA" id="ARBA00023015"/>
    </source>
</evidence>
<dbReference type="Gene3D" id="1.25.40.180">
    <property type="match status" value="1"/>
</dbReference>
<dbReference type="GO" id="GO:0051726">
    <property type="term" value="P:regulation of cell cycle"/>
    <property type="evidence" value="ECO:0007669"/>
    <property type="project" value="EnsemblFungi"/>
</dbReference>
<dbReference type="STRING" id="1071383.J7RB04"/>
<dbReference type="Pfam" id="PF12842">
    <property type="entry name" value="DUF3819"/>
    <property type="match status" value="1"/>
</dbReference>
<dbReference type="Pfam" id="PF16417">
    <property type="entry name" value="CNOT1_TTP_bind"/>
    <property type="match status" value="1"/>
</dbReference>
<dbReference type="GO" id="GO:0030015">
    <property type="term" value="C:CCR4-NOT core complex"/>
    <property type="evidence" value="ECO:0007669"/>
    <property type="project" value="EnsemblFungi"/>
</dbReference>
<dbReference type="Proteomes" id="UP000006310">
    <property type="component" value="Chromosome 9"/>
</dbReference>
<dbReference type="GO" id="GO:0005634">
    <property type="term" value="C:nucleus"/>
    <property type="evidence" value="ECO:0007669"/>
    <property type="project" value="UniProtKB-SubCell"/>
</dbReference>
<feature type="domain" description="CCR4-NOT transcription complex subunit 1" evidence="8">
    <location>
        <begin position="1078"/>
        <end position="1220"/>
    </location>
</feature>
<dbReference type="GO" id="GO:0000932">
    <property type="term" value="C:P-body"/>
    <property type="evidence" value="ECO:0007669"/>
    <property type="project" value="TreeGrafter"/>
</dbReference>
<sequence>MHLAQINHEYNLKREKEAAQIVLSQISLLITQLSNDNFNHVSKQIDFILDKSLPAVRIKYWKKLLTLCCADIKKTHVLDHETNLIHRLFSNLLKNLPFCSPEFINSLKESIFKTEELESQFNLTDQDIQLTLDNLTVPNLKEVLYPNIILDKLKQLTKMNNHNILQSLLSNSSPDNFASRLQDMLGTLSGEGLNDMVALLLSEIVSPGSQHLQDDLAHSWATPVDIKQATERGSQISNAFKRAQDNSINWNRVFNLMQTKYFLAVAISPTAASLSALFASLKYGNLIDQFFNCDWNISFKLIVTCLLHKWDPQQGCFNLLTDTKMRKVSDLITNSKNSLLYLMSVATLDLELFLLRDELTNNPMLKFYQECFFEDFSLVPEYLYLALINNMKHFTLLIENRSVIDEIIVTLLVQVFEKTPAVLGDLLKVLVNKDKLLPDLTRMVITRNDAPVGVFLKVLLDQRQLDSILNKFTFTETFGILPVAIAIGWNGFEEYMSSNLTRENVPTILTFLEAQVKISDANSSFQSSKIFGLPALHFLVTSLMNLSLAGATLSRFENLQYAIIIAFPRIINFGTGHDKAILANGDFSPITPDVEKEMQNYLQRMYSSEIAIKDVVEILRKLKESDDPRSQDVFACITHAVLAECSFFKDYPLEALATTSVLFGSMILFNLLNGFVLAVALTKILSFAVEGPDSKMFKFALQAIYAFRVRLNDFPKYCQDLLQQVPGLQTQTQVYQFILDASQKTSRINENSKEKNGSASIEMIPLRYFVVDNWRSPIIQETPSKDVTEKVLFIVNNLTMDNFDEKIQGLKQALTPNYATWFSGYLVNQRAKTEPNYHNLYARILVVLNSPVLNDSIINVTLRQLYRFLAAKDIQSVDKKLLKNLSLWLGAITLAIDKPIKHRNIAFRELLLEAYREQRLELTIPFVTRVLQNAVNSKIFKPPNPWTLGILQVLLELNNKSNWKLNLTFEVEVLFKQFNMSMSELEPTNFIETRDSVEVLAGNLGTMSLEQQQAEHQKQGIIMQQYQQHILLNQQRQRVVSLAEAQQRPPSFAPEGNMPAPDALFNNLVGSTIFVSHPELKRIFQMALTKAVREVLVPTVDKASNIAVVATTKIVAKDFATEVDEVQMKGAAINMVRQLAKSLARATSIDSLTESIRSAVQVLSPNLMALPGSPLDDLEIAINENIGLCLGIIEETTIDKATTEMGEQLIQAIAIRRYHKERRADQPFLDPSANPYSLSLPEPLGLKSSGVSPQQMKIYEDFGKIIPNMDNFTNGPPGPQTQGMTNQTTLLQNQKTILQNQQNVLSVQPQQPHLVIQNNQPQLQLQNQAAVPTAPTANALQAELEQNHRVLVYLMDVLVAQIKENADKQTLNDLGEQNQIKNIIFQILTFIARSPQKDQLALKVAQAVVNSLFATSESSLCREVLSLLLEKLCSLSMVARKDVVWWLVYALDSRKFDVPVIRSLLEVNLIDPAELDSVLVTAMKEEMEKSIDFVMSLLKDVVFSDEPLLLRMDFVHTLEYLGTLYNPEVKIFLESCEKETVMPVAKKTPVTETEKYFLVFTEWVKILQRVDVNDTVVLAFIQQMVDKGIISTSDSLIKFIKAALELSVLSFKQSDPTGEVFTAIDALGKLLVKLMVVQDFNEVSRADFTNMIFSVIMLIFSKDHSQNSSAFNERPYFRLLSNLFIEWSFARGRNFASITNKETRKELRNFDVEFYNIFASYLHSLQPFAFPAFCFAWVSLISHRMFLPVMLSLPKKAGWEKMLILIIDLFKFLDKYTKKDSVTDAVSVIYKGTLRIILGISNDFPEFLIENHYQLLNNLPCSYFQLKNVVLSAIPTKMCFPNPYNPTLQLSNLESCQECPSVFYDPINDLSTLKKPVDNYLRIPSNSLLRTILGSVFRSEYDVRNGVGFDFLSVDSKVVRAIVLHVGVEAGLENERTSSNAVFNPESSYYTLLYNMIHDGTAELKFQVIEVMVEQLRYPNIHTYWFNYVLLNMFTSKDFGDQIAEVQELILRCILERIIVNKPHPWGVSILTTQLLNQDEVNLLELEFIKTVPEIEKMLTLMLKHTKQRASSSDGKHVEGSGEASAATIAH</sequence>
<evidence type="ECO:0000256" key="2">
    <source>
        <dbReference type="ARBA" id="ARBA00022491"/>
    </source>
</evidence>
<evidence type="ECO:0000313" key="14">
    <source>
        <dbReference type="EMBL" id="CCK72050.1"/>
    </source>
</evidence>
<dbReference type="Gene3D" id="1.25.40.800">
    <property type="match status" value="1"/>
</dbReference>
<dbReference type="GO" id="GO:0000289">
    <property type="term" value="P:nuclear-transcribed mRNA poly(A) tail shortening"/>
    <property type="evidence" value="ECO:0007669"/>
    <property type="project" value="EnsemblFungi"/>
</dbReference>
<keyword evidence="4" id="KW-0804">Transcription</keyword>
<proteinExistence type="predicted"/>
<feature type="domain" description="CCR4-Not complex component Not1 C-terminal" evidence="7">
    <location>
        <begin position="1698"/>
        <end position="2060"/>
    </location>
</feature>
<evidence type="ECO:0000259" key="7">
    <source>
        <dbReference type="Pfam" id="PF04054"/>
    </source>
</evidence>